<gene>
    <name evidence="2" type="ORF">Q8F55_006918</name>
</gene>
<keyword evidence="1" id="KW-1133">Transmembrane helix</keyword>
<protein>
    <submittedName>
        <fullName evidence="2">Uncharacterized protein</fullName>
    </submittedName>
</protein>
<evidence type="ECO:0000256" key="1">
    <source>
        <dbReference type="SAM" id="Phobius"/>
    </source>
</evidence>
<sequence>MPRARPSLVDELIPIPQPSAHGDIDSLAVAVRRFGSVAIITFFLVATLYWVFEGADTHANRHRFRDLQRMFVARLTSRYDLDIAE</sequence>
<evidence type="ECO:0000313" key="3">
    <source>
        <dbReference type="Proteomes" id="UP001565368"/>
    </source>
</evidence>
<comment type="caution">
    <text evidence="2">The sequence shown here is derived from an EMBL/GenBank/DDBJ whole genome shotgun (WGS) entry which is preliminary data.</text>
</comment>
<reference evidence="2 3" key="1">
    <citation type="submission" date="2023-08" db="EMBL/GenBank/DDBJ databases">
        <title>Annotated Genome Sequence of Vanrija albida AlHP1.</title>
        <authorList>
            <person name="Herzog R."/>
        </authorList>
    </citation>
    <scope>NUCLEOTIDE SEQUENCE [LARGE SCALE GENOMIC DNA]</scope>
    <source>
        <strain evidence="2 3">AlHP1</strain>
    </source>
</reference>
<organism evidence="2 3">
    <name type="scientific">Vanrija albida</name>
    <dbReference type="NCBI Taxonomy" id="181172"/>
    <lineage>
        <taxon>Eukaryota</taxon>
        <taxon>Fungi</taxon>
        <taxon>Dikarya</taxon>
        <taxon>Basidiomycota</taxon>
        <taxon>Agaricomycotina</taxon>
        <taxon>Tremellomycetes</taxon>
        <taxon>Trichosporonales</taxon>
        <taxon>Trichosporonaceae</taxon>
        <taxon>Vanrija</taxon>
    </lineage>
</organism>
<accession>A0ABR3PYG8</accession>
<keyword evidence="1" id="KW-0812">Transmembrane</keyword>
<proteinExistence type="predicted"/>
<dbReference type="EMBL" id="JBBXJM010000005">
    <property type="protein sequence ID" value="KAL1407485.1"/>
    <property type="molecule type" value="Genomic_DNA"/>
</dbReference>
<feature type="transmembrane region" description="Helical" evidence="1">
    <location>
        <begin position="34"/>
        <end position="52"/>
    </location>
</feature>
<keyword evidence="1" id="KW-0472">Membrane</keyword>
<evidence type="ECO:0000313" key="2">
    <source>
        <dbReference type="EMBL" id="KAL1407485.1"/>
    </source>
</evidence>
<dbReference type="Proteomes" id="UP001565368">
    <property type="component" value="Unassembled WGS sequence"/>
</dbReference>
<dbReference type="RefSeq" id="XP_069207429.1">
    <property type="nucleotide sequence ID" value="XM_069355358.1"/>
</dbReference>
<dbReference type="GeneID" id="95987961"/>
<keyword evidence="3" id="KW-1185">Reference proteome</keyword>
<name>A0ABR3PYG8_9TREE</name>